<dbReference type="EMBL" id="CP076448">
    <property type="protein sequence ID" value="QXM26400.1"/>
    <property type="molecule type" value="Genomic_DNA"/>
</dbReference>
<evidence type="ECO:0000256" key="8">
    <source>
        <dbReference type="SAM" id="SignalP"/>
    </source>
</evidence>
<dbReference type="NCBIfam" id="NF047847">
    <property type="entry name" value="SS_mature_LptM"/>
    <property type="match status" value="1"/>
</dbReference>
<dbReference type="RefSeq" id="WP_218287451.1">
    <property type="nucleotide sequence ID" value="NZ_CP076448.1"/>
</dbReference>
<evidence type="ECO:0000256" key="3">
    <source>
        <dbReference type="ARBA" id="ARBA00023136"/>
    </source>
</evidence>
<keyword evidence="2 8" id="KW-0732">Signal</keyword>
<evidence type="ECO:0008006" key="11">
    <source>
        <dbReference type="Google" id="ProtNLM"/>
    </source>
</evidence>
<keyword evidence="5" id="KW-0998">Cell outer membrane</keyword>
<evidence type="ECO:0000313" key="10">
    <source>
        <dbReference type="Proteomes" id="UP000694001"/>
    </source>
</evidence>
<dbReference type="AlphaFoldDB" id="A0A975U4Z4"/>
<dbReference type="PROSITE" id="PS51257">
    <property type="entry name" value="PROKAR_LIPOPROTEIN"/>
    <property type="match status" value="1"/>
</dbReference>
<keyword evidence="6" id="KW-0449">Lipoprotein</keyword>
<evidence type="ECO:0000313" key="9">
    <source>
        <dbReference type="EMBL" id="QXM26400.1"/>
    </source>
</evidence>
<dbReference type="Proteomes" id="UP000694001">
    <property type="component" value="Chromosome"/>
</dbReference>
<evidence type="ECO:0000256" key="5">
    <source>
        <dbReference type="ARBA" id="ARBA00023237"/>
    </source>
</evidence>
<accession>A0A975U4Z4</accession>
<comment type="subcellular location">
    <subcellularLocation>
        <location evidence="1">Cell outer membrane</location>
        <topology evidence="1">Lipid-anchor</topology>
    </subcellularLocation>
</comment>
<dbReference type="InterPro" id="IPR032831">
    <property type="entry name" value="LptM_cons"/>
</dbReference>
<name>A0A975U4Z4_9PROT</name>
<evidence type="ECO:0000256" key="4">
    <source>
        <dbReference type="ARBA" id="ARBA00023139"/>
    </source>
</evidence>
<evidence type="ECO:0000256" key="1">
    <source>
        <dbReference type="ARBA" id="ARBA00004459"/>
    </source>
</evidence>
<proteinExistence type="predicted"/>
<organism evidence="9 10">
    <name type="scientific">Elioraea tepida</name>
    <dbReference type="NCBI Taxonomy" id="2843330"/>
    <lineage>
        <taxon>Bacteria</taxon>
        <taxon>Pseudomonadati</taxon>
        <taxon>Pseudomonadota</taxon>
        <taxon>Alphaproteobacteria</taxon>
        <taxon>Acetobacterales</taxon>
        <taxon>Elioraeaceae</taxon>
        <taxon>Elioraea</taxon>
    </lineage>
</organism>
<protein>
    <recommendedName>
        <fullName evidence="11">Lipoprotein</fullName>
    </recommendedName>
</protein>
<evidence type="ECO:0000256" key="2">
    <source>
        <dbReference type="ARBA" id="ARBA00022729"/>
    </source>
</evidence>
<keyword evidence="4" id="KW-0564">Palmitate</keyword>
<reference evidence="9" key="1">
    <citation type="submission" date="2021-06" db="EMBL/GenBank/DDBJ databases">
        <title>Elioraea tepida, sp. nov., a moderately thermophilic aerobic anoxygenic phototrophic bacterium isolated from an alkaline siliceous hot spring mat community in Yellowstone National Park, WY, USA.</title>
        <authorList>
            <person name="Saini M.K."/>
            <person name="Yoshida S."/>
            <person name="Sebastian A."/>
            <person name="Hirose S."/>
            <person name="Hara E."/>
            <person name="Tamaki H."/>
            <person name="Soulier N.T."/>
            <person name="Albert I."/>
            <person name="Hanada S."/>
            <person name="Bryant D.A."/>
            <person name="Tank M."/>
        </authorList>
    </citation>
    <scope>NUCLEOTIDE SEQUENCE</scope>
    <source>
        <strain evidence="9">MS-P2</strain>
    </source>
</reference>
<feature type="signal peptide" evidence="8">
    <location>
        <begin position="1"/>
        <end position="21"/>
    </location>
</feature>
<keyword evidence="10" id="KW-1185">Reference proteome</keyword>
<dbReference type="KEGG" id="elio:KO353_10405"/>
<feature type="region of interest" description="Disordered" evidence="7">
    <location>
        <begin position="20"/>
        <end position="69"/>
    </location>
</feature>
<gene>
    <name evidence="9" type="ORF">KO353_10405</name>
</gene>
<evidence type="ECO:0000256" key="7">
    <source>
        <dbReference type="SAM" id="MobiDB-lite"/>
    </source>
</evidence>
<evidence type="ECO:0000256" key="6">
    <source>
        <dbReference type="ARBA" id="ARBA00023288"/>
    </source>
</evidence>
<keyword evidence="3" id="KW-0472">Membrane</keyword>
<feature type="chain" id="PRO_5036847306" description="Lipoprotein" evidence="8">
    <location>
        <begin position="22"/>
        <end position="69"/>
    </location>
</feature>
<sequence>MSGRRSVVAVALAALSLAACGKRGDPVPPGPDAAVTYPRTYPREEGEPPLAPPPGSVFPQSSRGVRGGP</sequence>